<dbReference type="EMBL" id="SWMS01000078">
    <property type="protein sequence ID" value="TKG57383.1"/>
    <property type="molecule type" value="Genomic_DNA"/>
</dbReference>
<dbReference type="InterPro" id="IPR007278">
    <property type="entry name" value="DUF397"/>
</dbReference>
<comment type="caution">
    <text evidence="2">The sequence shown here is derived from an EMBL/GenBank/DDBJ whole genome shotgun (WGS) entry which is preliminary data.</text>
</comment>
<sequence length="69" mass="7535">MLSHEWKKSSYSGGNNDCVEVRLAEGGGVEVRDSKAPGMGSIKFTSSEWDAFIAGVKDGQFRIPRSEQN</sequence>
<name>A0ABY2RRS7_9PSEU</name>
<keyword evidence="3" id="KW-1185">Reference proteome</keyword>
<dbReference type="Proteomes" id="UP000309992">
    <property type="component" value="Unassembled WGS sequence"/>
</dbReference>
<reference evidence="2 3" key="1">
    <citation type="journal article" date="2015" name="Antonie Van Leeuwenhoek">
        <title>Prauserella endophytica sp. nov., an endophytic actinobacterium isolated from Tamarix taklamakanensis.</title>
        <authorList>
            <person name="Liu J.M."/>
            <person name="Habden X."/>
            <person name="Guo L."/>
            <person name="Tuo L."/>
            <person name="Jiang Z.K."/>
            <person name="Liu S.W."/>
            <person name="Liu X.F."/>
            <person name="Chen L."/>
            <person name="Li R.F."/>
            <person name="Zhang Y.Q."/>
            <person name="Sun C.H."/>
        </authorList>
    </citation>
    <scope>NUCLEOTIDE SEQUENCE [LARGE SCALE GENOMIC DNA]</scope>
    <source>
        <strain evidence="2 3">CGMCC 4.7182</strain>
    </source>
</reference>
<feature type="domain" description="DUF397" evidence="1">
    <location>
        <begin position="5"/>
        <end position="57"/>
    </location>
</feature>
<gene>
    <name evidence="2" type="ORF">FCN18_38915</name>
</gene>
<organism evidence="2 3">
    <name type="scientific">Prauserella endophytica</name>
    <dbReference type="NCBI Taxonomy" id="1592324"/>
    <lineage>
        <taxon>Bacteria</taxon>
        <taxon>Bacillati</taxon>
        <taxon>Actinomycetota</taxon>
        <taxon>Actinomycetes</taxon>
        <taxon>Pseudonocardiales</taxon>
        <taxon>Pseudonocardiaceae</taxon>
        <taxon>Prauserella</taxon>
        <taxon>Prauserella coralliicola group</taxon>
    </lineage>
</organism>
<dbReference type="Pfam" id="PF04149">
    <property type="entry name" value="DUF397"/>
    <property type="match status" value="1"/>
</dbReference>
<evidence type="ECO:0000259" key="1">
    <source>
        <dbReference type="Pfam" id="PF04149"/>
    </source>
</evidence>
<dbReference type="RefSeq" id="WP_137097599.1">
    <property type="nucleotide sequence ID" value="NZ_SWMS01000078.1"/>
</dbReference>
<evidence type="ECO:0000313" key="2">
    <source>
        <dbReference type="EMBL" id="TKG57383.1"/>
    </source>
</evidence>
<protein>
    <submittedName>
        <fullName evidence="2">DUF397 domain-containing protein</fullName>
    </submittedName>
</protein>
<proteinExistence type="predicted"/>
<accession>A0ABY2RRS7</accession>
<evidence type="ECO:0000313" key="3">
    <source>
        <dbReference type="Proteomes" id="UP000309992"/>
    </source>
</evidence>